<organism evidence="1">
    <name type="scientific">viral metagenome</name>
    <dbReference type="NCBI Taxonomy" id="1070528"/>
    <lineage>
        <taxon>unclassified sequences</taxon>
        <taxon>metagenomes</taxon>
        <taxon>organismal metagenomes</taxon>
    </lineage>
</organism>
<dbReference type="EMBL" id="MN740704">
    <property type="protein sequence ID" value="QHU09058.1"/>
    <property type="molecule type" value="Genomic_DNA"/>
</dbReference>
<reference evidence="1" key="1">
    <citation type="journal article" date="2020" name="Nature">
        <title>Giant virus diversity and host interactions through global metagenomics.</title>
        <authorList>
            <person name="Schulz F."/>
            <person name="Roux S."/>
            <person name="Paez-Espino D."/>
            <person name="Jungbluth S."/>
            <person name="Walsh D.A."/>
            <person name="Denef V.J."/>
            <person name="McMahon K.D."/>
            <person name="Konstantinidis K.T."/>
            <person name="Eloe-Fadrosh E.A."/>
            <person name="Kyrpides N.C."/>
            <person name="Woyke T."/>
        </authorList>
    </citation>
    <scope>NUCLEOTIDE SEQUENCE</scope>
    <source>
        <strain evidence="1">GVMAG-S-1064190-84</strain>
    </source>
</reference>
<dbReference type="AlphaFoldDB" id="A0A6C0JYT7"/>
<dbReference type="InterPro" id="IPR036511">
    <property type="entry name" value="TGT-like_sf"/>
</dbReference>
<accession>A0A6C0JYT7</accession>
<proteinExistence type="predicted"/>
<dbReference type="Gene3D" id="3.20.20.105">
    <property type="entry name" value="Queuine tRNA-ribosyltransferase-like"/>
    <property type="match status" value="1"/>
</dbReference>
<evidence type="ECO:0000313" key="1">
    <source>
        <dbReference type="EMBL" id="QHU09058.1"/>
    </source>
</evidence>
<dbReference type="SUPFAM" id="SSF51713">
    <property type="entry name" value="tRNA-guanine transglycosylase"/>
    <property type="match status" value="1"/>
</dbReference>
<name>A0A6C0JYT7_9ZZZZ</name>
<dbReference type="GO" id="GO:0006400">
    <property type="term" value="P:tRNA modification"/>
    <property type="evidence" value="ECO:0007669"/>
    <property type="project" value="InterPro"/>
</dbReference>
<sequence length="407" mass="47251">MNELNKKLFYFPANSAGPISAMMVKNQWTPNKKLPFRYYSEEYPSDYRIPAYLTTAGHLYKKEEYIKGFDFPDDCVVFGDSGGFQIATGKLKYTDELREKIFRWLENNSTIAANLDIPPKVSKSGHFDECLGISYNNFKYFEKHQSGKTKFLNVLQGLHEENYLKWYNRVCDFEFNGWAIGVDQRTAALYQIMAAVSILMDGKEHEKKNIEWIHFLGVTGTEPLVYLTQVQKSLEEIGSHVQISTDSSTPNISAKFGGYFIPRGLDWQIMNVPRDITLKGGKIDYQNTRTYPPVYNEVHNILRDEYIDTEAFVHFKSEAYAVLVLSNMATFVDVKQNIHNVVHSHEYFQEQILSTQMFKNIKLIDKIIKSDNPRKEFQRVLPQLTKHRPKNQIVKHEFFVEKSAVNV</sequence>
<protein>
    <submittedName>
        <fullName evidence="1">Uncharacterized protein</fullName>
    </submittedName>
</protein>